<dbReference type="OMA" id="NGSHANK"/>
<dbReference type="InterPro" id="IPR020479">
    <property type="entry name" value="HD_metazoa"/>
</dbReference>
<feature type="DNA-binding region" description="Homeobox" evidence="7">
    <location>
        <begin position="307"/>
        <end position="366"/>
    </location>
</feature>
<dbReference type="PROSITE" id="PS50071">
    <property type="entry name" value="HOMEOBOX_2"/>
    <property type="match status" value="1"/>
</dbReference>
<dbReference type="GO" id="GO:0000981">
    <property type="term" value="F:DNA-binding transcription factor activity, RNA polymerase II-specific"/>
    <property type="evidence" value="ECO:0007669"/>
    <property type="project" value="InterPro"/>
</dbReference>
<proteinExistence type="inferred from homology"/>
<dbReference type="PANTHER" id="PTHR45659:SF4">
    <property type="entry name" value="HOMEOBOX PROTEIN ABDOMINAL-A"/>
    <property type="match status" value="1"/>
</dbReference>
<dbReference type="InterPro" id="IPR017970">
    <property type="entry name" value="Homeobox_CS"/>
</dbReference>
<dbReference type="GO" id="GO:0000978">
    <property type="term" value="F:RNA polymerase II cis-regulatory region sequence-specific DNA binding"/>
    <property type="evidence" value="ECO:0007669"/>
    <property type="project" value="TreeGrafter"/>
</dbReference>
<comment type="caution">
    <text evidence="11">The sequence shown here is derived from an EMBL/GenBank/DDBJ whole genome shotgun (WGS) entry which is preliminary data.</text>
</comment>
<evidence type="ECO:0000256" key="6">
    <source>
        <dbReference type="ARBA" id="ARBA00023242"/>
    </source>
</evidence>
<sequence>MNSYFTASFLPQYPAPDTPYTGYNGGNYGLYPTRFPDYLTYPGSAAHNGGASVASSGNLAVSGAAAYGHDTTTSNYYHHQQQQTQPSSKSGTGLHQQYLSQDVGSSPTYPDIGNIKPAHHHHHHHNHNNNSAGAIPGAGPSGYSLTNSVHDSVSDDGVSSPTHHHSHGHHHHNHSSGTATPQGPGTVAASGGGGGGVRGYPSQVHTPPYPGSIPDWSQPQQQQQQQPQQHHQQSVNPVSSPSPSRLQQGSPYGSPGVGEAGGKPLSSCSMSPKELPGDENPGQGSPDQQPTPFYPWMGIVGPNSAQRRRGRQTYSRYQTLELEKEFQFNHYLTRKRRIEIAHALCLTERQIKIWFQNRRMKLKKEKIAIQELNNSSKGKVLGKEEDGRGSDDSDSGNEAS</sequence>
<keyword evidence="3" id="KW-0217">Developmental protein</keyword>
<feature type="compositionally biased region" description="Basic and acidic residues" evidence="9">
    <location>
        <begin position="381"/>
        <end position="391"/>
    </location>
</feature>
<evidence type="ECO:0000256" key="9">
    <source>
        <dbReference type="SAM" id="MobiDB-lite"/>
    </source>
</evidence>
<dbReference type="Proteomes" id="UP000245119">
    <property type="component" value="Linkage Group LG2"/>
</dbReference>
<dbReference type="GO" id="GO:0005634">
    <property type="term" value="C:nucleus"/>
    <property type="evidence" value="ECO:0007669"/>
    <property type="project" value="UniProtKB-SubCell"/>
</dbReference>
<evidence type="ECO:0000313" key="11">
    <source>
        <dbReference type="EMBL" id="PVD35666.1"/>
    </source>
</evidence>
<keyword evidence="5 7" id="KW-0371">Homeobox</keyword>
<feature type="compositionally biased region" description="Low complexity" evidence="9">
    <location>
        <begin position="218"/>
        <end position="244"/>
    </location>
</feature>
<evidence type="ECO:0000256" key="7">
    <source>
        <dbReference type="PROSITE-ProRule" id="PRU00108"/>
    </source>
</evidence>
<feature type="compositionally biased region" description="Basic residues" evidence="9">
    <location>
        <begin position="117"/>
        <end position="127"/>
    </location>
</feature>
<dbReference type="GO" id="GO:0009952">
    <property type="term" value="P:anterior/posterior pattern specification"/>
    <property type="evidence" value="ECO:0007669"/>
    <property type="project" value="TreeGrafter"/>
</dbReference>
<dbReference type="Gene3D" id="1.10.10.60">
    <property type="entry name" value="Homeodomain-like"/>
    <property type="match status" value="1"/>
</dbReference>
<evidence type="ECO:0000313" key="12">
    <source>
        <dbReference type="Proteomes" id="UP000245119"/>
    </source>
</evidence>
<organism evidence="11 12">
    <name type="scientific">Pomacea canaliculata</name>
    <name type="common">Golden apple snail</name>
    <dbReference type="NCBI Taxonomy" id="400727"/>
    <lineage>
        <taxon>Eukaryota</taxon>
        <taxon>Metazoa</taxon>
        <taxon>Spiralia</taxon>
        <taxon>Lophotrochozoa</taxon>
        <taxon>Mollusca</taxon>
        <taxon>Gastropoda</taxon>
        <taxon>Caenogastropoda</taxon>
        <taxon>Architaenioglossa</taxon>
        <taxon>Ampullarioidea</taxon>
        <taxon>Ampullariidae</taxon>
        <taxon>Pomacea</taxon>
    </lineage>
</organism>
<dbReference type="SUPFAM" id="SSF46689">
    <property type="entry name" value="Homeodomain-like"/>
    <property type="match status" value="1"/>
</dbReference>
<keyword evidence="12" id="KW-1185">Reference proteome</keyword>
<reference evidence="11 12" key="1">
    <citation type="submission" date="2018-04" db="EMBL/GenBank/DDBJ databases">
        <title>The genome of golden apple snail Pomacea canaliculata provides insight into stress tolerance and invasive adaptation.</title>
        <authorList>
            <person name="Liu C."/>
            <person name="Liu B."/>
            <person name="Ren Y."/>
            <person name="Zhang Y."/>
            <person name="Wang H."/>
            <person name="Li S."/>
            <person name="Jiang F."/>
            <person name="Yin L."/>
            <person name="Zhang G."/>
            <person name="Qian W."/>
            <person name="Fan W."/>
        </authorList>
    </citation>
    <scope>NUCLEOTIDE SEQUENCE [LARGE SCALE GENOMIC DNA]</scope>
    <source>
        <strain evidence="11">SZHN2017</strain>
        <tissue evidence="11">Muscle</tissue>
    </source>
</reference>
<feature type="compositionally biased region" description="Basic residues" evidence="9">
    <location>
        <begin position="162"/>
        <end position="174"/>
    </location>
</feature>
<dbReference type="Pfam" id="PF00046">
    <property type="entry name" value="Homeodomain"/>
    <property type="match status" value="1"/>
</dbReference>
<feature type="region of interest" description="Disordered" evidence="9">
    <location>
        <begin position="76"/>
        <end position="311"/>
    </location>
</feature>
<dbReference type="AlphaFoldDB" id="A0A2T7PQF9"/>
<keyword evidence="6 7" id="KW-0539">Nucleus</keyword>
<feature type="region of interest" description="Disordered" evidence="9">
    <location>
        <begin position="373"/>
        <end position="400"/>
    </location>
</feature>
<feature type="domain" description="Homeobox" evidence="10">
    <location>
        <begin position="305"/>
        <end position="365"/>
    </location>
</feature>
<dbReference type="FunFam" id="1.10.10.60:FF:000193">
    <property type="entry name" value="Ultrabithorax, isoform C"/>
    <property type="match status" value="1"/>
</dbReference>
<feature type="compositionally biased region" description="Low complexity" evidence="9">
    <location>
        <begin position="128"/>
        <end position="161"/>
    </location>
</feature>
<evidence type="ECO:0000256" key="1">
    <source>
        <dbReference type="ARBA" id="ARBA00004123"/>
    </source>
</evidence>
<evidence type="ECO:0000259" key="10">
    <source>
        <dbReference type="PROSITE" id="PS50071"/>
    </source>
</evidence>
<dbReference type="InterPro" id="IPR050296">
    <property type="entry name" value="Antp_homeobox"/>
</dbReference>
<feature type="compositionally biased region" description="Polar residues" evidence="9">
    <location>
        <begin position="282"/>
        <end position="291"/>
    </location>
</feature>
<protein>
    <recommendedName>
        <fullName evidence="10">Homeobox domain-containing protein</fullName>
    </recommendedName>
</protein>
<comment type="subcellular location">
    <subcellularLocation>
        <location evidence="1 7 8">Nucleus</location>
    </subcellularLocation>
</comment>
<comment type="similarity">
    <text evidence="2">Belongs to the Antp homeobox family.</text>
</comment>
<dbReference type="InterPro" id="IPR009057">
    <property type="entry name" value="Homeodomain-like_sf"/>
</dbReference>
<dbReference type="SMART" id="SM00389">
    <property type="entry name" value="HOX"/>
    <property type="match status" value="1"/>
</dbReference>
<evidence type="ECO:0000256" key="8">
    <source>
        <dbReference type="RuleBase" id="RU000682"/>
    </source>
</evidence>
<dbReference type="STRING" id="400727.A0A2T7PQF9"/>
<dbReference type="PANTHER" id="PTHR45659">
    <property type="entry name" value="HOMEOBOX PROTEIN HOX"/>
    <property type="match status" value="1"/>
</dbReference>
<dbReference type="PRINTS" id="PR00024">
    <property type="entry name" value="HOMEOBOX"/>
</dbReference>
<dbReference type="InterPro" id="IPR001356">
    <property type="entry name" value="HD"/>
</dbReference>
<accession>A0A2T7PQF9</accession>
<evidence type="ECO:0000256" key="4">
    <source>
        <dbReference type="ARBA" id="ARBA00023125"/>
    </source>
</evidence>
<evidence type="ECO:0000256" key="3">
    <source>
        <dbReference type="ARBA" id="ARBA00022473"/>
    </source>
</evidence>
<keyword evidence="4 7" id="KW-0238">DNA-binding</keyword>
<dbReference type="PROSITE" id="PS00027">
    <property type="entry name" value="HOMEOBOX_1"/>
    <property type="match status" value="1"/>
</dbReference>
<dbReference type="OrthoDB" id="6089467at2759"/>
<feature type="compositionally biased region" description="Polar residues" evidence="9">
    <location>
        <begin position="76"/>
        <end position="108"/>
    </location>
</feature>
<name>A0A2T7PQF9_POMCA</name>
<gene>
    <name evidence="11" type="ORF">C0Q70_02629</name>
</gene>
<dbReference type="EMBL" id="PZQS01000002">
    <property type="protein sequence ID" value="PVD35666.1"/>
    <property type="molecule type" value="Genomic_DNA"/>
</dbReference>
<dbReference type="CDD" id="cd00086">
    <property type="entry name" value="homeodomain"/>
    <property type="match status" value="1"/>
</dbReference>
<evidence type="ECO:0000256" key="5">
    <source>
        <dbReference type="ARBA" id="ARBA00023155"/>
    </source>
</evidence>
<evidence type="ECO:0000256" key="2">
    <source>
        <dbReference type="ARBA" id="ARBA00009107"/>
    </source>
</evidence>